<accession>A0A0E9WQL0</accession>
<name>A0A0E9WQL0_ANGAN</name>
<protein>
    <submittedName>
        <fullName evidence="2">Uncharacterized protein</fullName>
    </submittedName>
</protein>
<evidence type="ECO:0000313" key="2">
    <source>
        <dbReference type="EMBL" id="JAH91723.1"/>
    </source>
</evidence>
<organism evidence="2">
    <name type="scientific">Anguilla anguilla</name>
    <name type="common">European freshwater eel</name>
    <name type="synonym">Muraena anguilla</name>
    <dbReference type="NCBI Taxonomy" id="7936"/>
    <lineage>
        <taxon>Eukaryota</taxon>
        <taxon>Metazoa</taxon>
        <taxon>Chordata</taxon>
        <taxon>Craniata</taxon>
        <taxon>Vertebrata</taxon>
        <taxon>Euteleostomi</taxon>
        <taxon>Actinopterygii</taxon>
        <taxon>Neopterygii</taxon>
        <taxon>Teleostei</taxon>
        <taxon>Anguilliformes</taxon>
        <taxon>Anguillidae</taxon>
        <taxon>Anguilla</taxon>
    </lineage>
</organism>
<evidence type="ECO:0000256" key="1">
    <source>
        <dbReference type="SAM" id="Phobius"/>
    </source>
</evidence>
<proteinExistence type="predicted"/>
<reference evidence="2" key="2">
    <citation type="journal article" date="2015" name="Fish Shellfish Immunol.">
        <title>Early steps in the European eel (Anguilla anguilla)-Vibrio vulnificus interaction in the gills: Role of the RtxA13 toxin.</title>
        <authorList>
            <person name="Callol A."/>
            <person name="Pajuelo D."/>
            <person name="Ebbesson L."/>
            <person name="Teles M."/>
            <person name="MacKenzie S."/>
            <person name="Amaro C."/>
        </authorList>
    </citation>
    <scope>NUCLEOTIDE SEQUENCE</scope>
</reference>
<reference evidence="2" key="1">
    <citation type="submission" date="2014-11" db="EMBL/GenBank/DDBJ databases">
        <authorList>
            <person name="Amaro Gonzalez C."/>
        </authorList>
    </citation>
    <scope>NUCLEOTIDE SEQUENCE</scope>
</reference>
<feature type="transmembrane region" description="Helical" evidence="1">
    <location>
        <begin position="33"/>
        <end position="52"/>
    </location>
</feature>
<keyword evidence="1" id="KW-0812">Transmembrane</keyword>
<keyword evidence="1" id="KW-1133">Transmembrane helix</keyword>
<keyword evidence="1" id="KW-0472">Membrane</keyword>
<dbReference type="AlphaFoldDB" id="A0A0E9WQL0"/>
<sequence>MLTTLHSVAFEKGPFVLILPDNVHSSNSKNNSLIFMFTLYLLVGFMFLNIIIKKYQFLNYKSTFSSYIRIAISQVGL</sequence>
<dbReference type="EMBL" id="GBXM01016854">
    <property type="protein sequence ID" value="JAH91723.1"/>
    <property type="molecule type" value="Transcribed_RNA"/>
</dbReference>